<dbReference type="InterPro" id="IPR036322">
    <property type="entry name" value="WD40_repeat_dom_sf"/>
</dbReference>
<gene>
    <name evidence="8" type="ORF">DBRI00130_LOCUS19017</name>
</gene>
<dbReference type="PANTHER" id="PTHR12442">
    <property type="entry name" value="DYNEIN INTERMEDIATE CHAIN"/>
    <property type="match status" value="1"/>
</dbReference>
<dbReference type="GO" id="GO:0005737">
    <property type="term" value="C:cytoplasm"/>
    <property type="evidence" value="ECO:0007669"/>
    <property type="project" value="UniProtKB-SubCell"/>
</dbReference>
<keyword evidence="6" id="KW-0175">Coiled coil</keyword>
<reference evidence="8" key="1">
    <citation type="submission" date="2021-01" db="EMBL/GenBank/DDBJ databases">
        <authorList>
            <person name="Corre E."/>
            <person name="Pelletier E."/>
            <person name="Niang G."/>
            <person name="Scheremetjew M."/>
            <person name="Finn R."/>
            <person name="Kale V."/>
            <person name="Holt S."/>
            <person name="Cochrane G."/>
            <person name="Meng A."/>
            <person name="Brown T."/>
            <person name="Cohen L."/>
        </authorList>
    </citation>
    <scope>NUCLEOTIDE SEQUENCE</scope>
    <source>
        <strain evidence="8">GSO104</strain>
    </source>
</reference>
<evidence type="ECO:0000256" key="6">
    <source>
        <dbReference type="SAM" id="Coils"/>
    </source>
</evidence>
<dbReference type="SMART" id="SM00320">
    <property type="entry name" value="WD40"/>
    <property type="match status" value="5"/>
</dbReference>
<evidence type="ECO:0000256" key="4">
    <source>
        <dbReference type="ARBA" id="ARBA00022737"/>
    </source>
</evidence>
<proteinExistence type="predicted"/>
<dbReference type="GO" id="GO:0010970">
    <property type="term" value="P:transport along microtubule"/>
    <property type="evidence" value="ECO:0007669"/>
    <property type="project" value="TreeGrafter"/>
</dbReference>
<dbReference type="InterPro" id="IPR050687">
    <property type="entry name" value="Dynein_IC"/>
</dbReference>
<accession>A0A6V2GNV9</accession>
<dbReference type="PANTHER" id="PTHR12442:SF22">
    <property type="entry name" value="CYTOPLASMIC DYNEIN 1 INTERMEDIATE CHAIN-RELATED"/>
    <property type="match status" value="1"/>
</dbReference>
<keyword evidence="4" id="KW-0677">Repeat</keyword>
<keyword evidence="3 5" id="KW-0853">WD repeat</keyword>
<evidence type="ECO:0000256" key="7">
    <source>
        <dbReference type="SAM" id="MobiDB-lite"/>
    </source>
</evidence>
<comment type="subcellular location">
    <subcellularLocation>
        <location evidence="1">Cytoplasm</location>
    </subcellularLocation>
</comment>
<dbReference type="PROSITE" id="PS50294">
    <property type="entry name" value="WD_REPEATS_REGION"/>
    <property type="match status" value="1"/>
</dbReference>
<dbReference type="Gene3D" id="2.130.10.10">
    <property type="entry name" value="YVTN repeat-like/Quinoprotein amine dehydrogenase"/>
    <property type="match status" value="2"/>
</dbReference>
<protein>
    <submittedName>
        <fullName evidence="8">Uncharacterized protein</fullName>
    </submittedName>
</protein>
<evidence type="ECO:0000313" key="8">
    <source>
        <dbReference type="EMBL" id="CAE4615056.1"/>
    </source>
</evidence>
<evidence type="ECO:0000256" key="1">
    <source>
        <dbReference type="ARBA" id="ARBA00004496"/>
    </source>
</evidence>
<feature type="compositionally biased region" description="Pro residues" evidence="7">
    <location>
        <begin position="63"/>
        <end position="73"/>
    </location>
</feature>
<dbReference type="InterPro" id="IPR001680">
    <property type="entry name" value="WD40_rpt"/>
</dbReference>
<dbReference type="GO" id="GO:0045504">
    <property type="term" value="F:dynein heavy chain binding"/>
    <property type="evidence" value="ECO:0007669"/>
    <property type="project" value="TreeGrafter"/>
</dbReference>
<dbReference type="GO" id="GO:0005868">
    <property type="term" value="C:cytoplasmic dynein complex"/>
    <property type="evidence" value="ECO:0007669"/>
    <property type="project" value="TreeGrafter"/>
</dbReference>
<feature type="region of interest" description="Disordered" evidence="7">
    <location>
        <begin position="117"/>
        <end position="161"/>
    </location>
</feature>
<feature type="coiled-coil region" evidence="6">
    <location>
        <begin position="2"/>
        <end position="30"/>
    </location>
</feature>
<name>A0A6V2GNV9_9STRA</name>
<feature type="repeat" description="WD" evidence="5">
    <location>
        <begin position="374"/>
        <end position="407"/>
    </location>
</feature>
<evidence type="ECO:0000256" key="3">
    <source>
        <dbReference type="ARBA" id="ARBA00022574"/>
    </source>
</evidence>
<evidence type="ECO:0000256" key="2">
    <source>
        <dbReference type="ARBA" id="ARBA00022490"/>
    </source>
</evidence>
<feature type="region of interest" description="Disordered" evidence="7">
    <location>
        <begin position="60"/>
        <end position="85"/>
    </location>
</feature>
<dbReference type="PROSITE" id="PS50082">
    <property type="entry name" value="WD_REPEATS_2"/>
    <property type="match status" value="1"/>
</dbReference>
<dbReference type="EMBL" id="HBNS01024105">
    <property type="protein sequence ID" value="CAE4615056.1"/>
    <property type="molecule type" value="Transcribed_RNA"/>
</dbReference>
<feature type="compositionally biased region" description="Basic and acidic residues" evidence="7">
    <location>
        <begin position="136"/>
        <end position="161"/>
    </location>
</feature>
<dbReference type="AlphaFoldDB" id="A0A6V2GNV9"/>
<feature type="compositionally biased region" description="Acidic residues" evidence="7">
    <location>
        <begin position="119"/>
        <end position="135"/>
    </location>
</feature>
<keyword evidence="2" id="KW-0963">Cytoplasm</keyword>
<dbReference type="SUPFAM" id="SSF50978">
    <property type="entry name" value="WD40 repeat-like"/>
    <property type="match status" value="1"/>
</dbReference>
<organism evidence="8">
    <name type="scientific">Ditylum brightwellii</name>
    <dbReference type="NCBI Taxonomy" id="49249"/>
    <lineage>
        <taxon>Eukaryota</taxon>
        <taxon>Sar</taxon>
        <taxon>Stramenopiles</taxon>
        <taxon>Ochrophyta</taxon>
        <taxon>Bacillariophyta</taxon>
        <taxon>Mediophyceae</taxon>
        <taxon>Lithodesmiophycidae</taxon>
        <taxon>Lithodesmiales</taxon>
        <taxon>Lithodesmiaceae</taxon>
        <taxon>Ditylum</taxon>
    </lineage>
</organism>
<sequence length="656" mass="69657">MADDARKKRAAALEEKKRRLEELKARRQNRQPTRVPKTTGANLDAYIDGLLKSSAPAVVTPAPAAPAPAPAPKAPEVEPEAKPVAAPAAPVVNVVGVPAPAPPLSPVRKVETFTIGIQTDEDDFPPPSEASDDEDEKKKAEEEKKKEEAKEMEKEEVEVKPKILSSDEVESAIKSPPFTSFLNNASKKVERLLGAPLLADLLVSADYAGEREEKVGPEGDGDAVEAVASKLVTTSVAFECGKWTATRDVTGLDWSPVHRELMLASYHMPSMSSSLSGNSAVAAVSPDVTPSASLIPRSGELQSDGLALVWSLAMPTRPEHIFTCGSPVLTARFHPTEHQLIVGGCHSGQLVVWDVRAGRLPVQRSSLATVASATKGHSHPICSMEIVEGGSGLVTAATDGRLNFWSLANLRDPAESLKIGANVSCLAVAPESNTVICGDESGGMHTILTSTGAATTQASSSSRSGGSRRVVRKLEAGDDGAEGHFGMVTGLATKVLPRHSSRGIAKGFLRGSSGLMLTSGVDWTTKLWAPAYTDKPLLSFFNHSYDYMCDVQWCPTHPSVFATASSNGSLGLWNLASSLDEPISGTEGIFVDKASGSAQGLNKIKWSLDGRRIVAASADRLHVLGMSEDVWKPKGDEDARMMHNLTSRGFLDEDKV</sequence>
<evidence type="ECO:0000256" key="5">
    <source>
        <dbReference type="PROSITE-ProRule" id="PRU00221"/>
    </source>
</evidence>
<dbReference type="GO" id="GO:0045503">
    <property type="term" value="F:dynein light chain binding"/>
    <property type="evidence" value="ECO:0007669"/>
    <property type="project" value="TreeGrafter"/>
</dbReference>
<dbReference type="InterPro" id="IPR015943">
    <property type="entry name" value="WD40/YVTN_repeat-like_dom_sf"/>
</dbReference>